<accession>A0A3E1R8Q3</accession>
<reference evidence="3 4" key="1">
    <citation type="submission" date="2018-05" db="EMBL/GenBank/DDBJ databases">
        <title>Rhodoferax soyangensis sp.nov., isolated from an oligotrophic freshwater lake.</title>
        <authorList>
            <person name="Park M."/>
        </authorList>
    </citation>
    <scope>NUCLEOTIDE SEQUENCE [LARGE SCALE GENOMIC DNA]</scope>
    <source>
        <strain evidence="3 4">IMCC26218</strain>
    </source>
</reference>
<evidence type="ECO:0000313" key="3">
    <source>
        <dbReference type="EMBL" id="RFO95744.1"/>
    </source>
</evidence>
<dbReference type="InterPro" id="IPR015421">
    <property type="entry name" value="PyrdxlP-dep_Trfase_major"/>
</dbReference>
<name>A0A3E1R8Q3_9BURK</name>
<dbReference type="InterPro" id="IPR015424">
    <property type="entry name" value="PyrdxlP-dep_Trfase"/>
</dbReference>
<evidence type="ECO:0000313" key="4">
    <source>
        <dbReference type="Proteomes" id="UP000260665"/>
    </source>
</evidence>
<dbReference type="GO" id="GO:0030170">
    <property type="term" value="F:pyridoxal phosphate binding"/>
    <property type="evidence" value="ECO:0007669"/>
    <property type="project" value="InterPro"/>
</dbReference>
<dbReference type="PANTHER" id="PTHR43713">
    <property type="entry name" value="GLUTAMATE-1-SEMIALDEHYDE 2,1-AMINOMUTASE"/>
    <property type="match status" value="1"/>
</dbReference>
<dbReference type="AlphaFoldDB" id="A0A3E1R8Q3"/>
<dbReference type="InterPro" id="IPR015422">
    <property type="entry name" value="PyrdxlP-dep_Trfase_small"/>
</dbReference>
<organism evidence="3 4">
    <name type="scientific">Rhodoferax lacus</name>
    <dbReference type="NCBI Taxonomy" id="2184758"/>
    <lineage>
        <taxon>Bacteria</taxon>
        <taxon>Pseudomonadati</taxon>
        <taxon>Pseudomonadota</taxon>
        <taxon>Betaproteobacteria</taxon>
        <taxon>Burkholderiales</taxon>
        <taxon>Comamonadaceae</taxon>
        <taxon>Rhodoferax</taxon>
    </lineage>
</organism>
<proteinExistence type="predicted"/>
<sequence length="555" mass="61699">MNEVIGIDTLALYAVGSAALFVAVKKARARAQLSFAKHRSLAGHPRMARRVAALLPSYTYEEDQAFAVDGAPPDVVAKRRAAFESLIERCQARYPKTLQAGAEAAETLSDLQFVSAYRTPFQFRKLAAKGLKVGSFVQSTEGVTVTDLDGNRFYDLTGSYGVNLFGNDFYKDCMDRGADIVRVVGPVLGAYHPVVLDNLQRIKTISGMEEVSFHMSGTEAVMQAVRLARYHTGRKKLVRFCGSYHGWWGDVQPGIGNPMPATDTLNLTEMGEGTLRVLRSRRDIACVLINPLQALHPNAPAPSDGALLDSSRKAHFDKAAYTAWLQELRRICDARCIALIFDEVFMGFRLAKGGAQEYFGVRADLVTYGKTLGGGLPVGVVCGKRVWMRRFREGSPADICFARGTFNAHPYVMAAMNVFLKRLEDEDIATLYAHVDATWSQRAALMNTRLQQAGLPVQVADMSTVWTVLYTQPASFNWLFQHYLRQEGVALSWVGSARIIWSLNFSDEEFEQVLQCFVRAGLAMQADGWWWTDGLTTNKTIKRRLLREMLAAKFA</sequence>
<dbReference type="SUPFAM" id="SSF53383">
    <property type="entry name" value="PLP-dependent transferases"/>
    <property type="match status" value="1"/>
</dbReference>
<dbReference type="InterPro" id="IPR049704">
    <property type="entry name" value="Aminotrans_3_PPA_site"/>
</dbReference>
<dbReference type="EMBL" id="QFZK01000012">
    <property type="protein sequence ID" value="RFO95744.1"/>
    <property type="molecule type" value="Genomic_DNA"/>
</dbReference>
<dbReference type="InterPro" id="IPR005814">
    <property type="entry name" value="Aminotrans_3"/>
</dbReference>
<comment type="caution">
    <text evidence="3">The sequence shown here is derived from an EMBL/GenBank/DDBJ whole genome shotgun (WGS) entry which is preliminary data.</text>
</comment>
<dbReference type="Gene3D" id="3.90.1150.10">
    <property type="entry name" value="Aspartate Aminotransferase, domain 1"/>
    <property type="match status" value="1"/>
</dbReference>
<evidence type="ECO:0000256" key="2">
    <source>
        <dbReference type="ARBA" id="ARBA00022898"/>
    </source>
</evidence>
<protein>
    <submittedName>
        <fullName evidence="3">Glutamate-1-semialdehyde 2,1-aminomutase</fullName>
    </submittedName>
</protein>
<dbReference type="Pfam" id="PF00202">
    <property type="entry name" value="Aminotran_3"/>
    <property type="match status" value="2"/>
</dbReference>
<dbReference type="PROSITE" id="PS00600">
    <property type="entry name" value="AA_TRANSFER_CLASS_3"/>
    <property type="match status" value="1"/>
</dbReference>
<dbReference type="OrthoDB" id="5476440at2"/>
<keyword evidence="4" id="KW-1185">Reference proteome</keyword>
<dbReference type="PANTHER" id="PTHR43713:SF3">
    <property type="entry name" value="GLUTAMATE-1-SEMIALDEHYDE 2,1-AMINOMUTASE 1, CHLOROPLASTIC-RELATED"/>
    <property type="match status" value="1"/>
</dbReference>
<dbReference type="Proteomes" id="UP000260665">
    <property type="component" value="Unassembled WGS sequence"/>
</dbReference>
<dbReference type="RefSeq" id="WP_117179118.1">
    <property type="nucleotide sequence ID" value="NZ_QFZK01000012.1"/>
</dbReference>
<evidence type="ECO:0000256" key="1">
    <source>
        <dbReference type="ARBA" id="ARBA00001933"/>
    </source>
</evidence>
<dbReference type="Gene3D" id="3.40.640.10">
    <property type="entry name" value="Type I PLP-dependent aspartate aminotransferase-like (Major domain)"/>
    <property type="match status" value="1"/>
</dbReference>
<keyword evidence="2" id="KW-0663">Pyridoxal phosphate</keyword>
<comment type="cofactor">
    <cofactor evidence="1">
        <name>pyridoxal 5'-phosphate</name>
        <dbReference type="ChEBI" id="CHEBI:597326"/>
    </cofactor>
</comment>
<gene>
    <name evidence="3" type="ORF">DIC66_16260</name>
</gene>
<dbReference type="GO" id="GO:0008483">
    <property type="term" value="F:transaminase activity"/>
    <property type="evidence" value="ECO:0007669"/>
    <property type="project" value="InterPro"/>
</dbReference>